<dbReference type="AlphaFoldDB" id="A0A6P2BNV3"/>
<accession>A0A6P2BNV3</accession>
<keyword evidence="1" id="KW-1133">Transmembrane helix</keyword>
<keyword evidence="1" id="KW-0472">Membrane</keyword>
<evidence type="ECO:0000256" key="1">
    <source>
        <dbReference type="SAM" id="Phobius"/>
    </source>
</evidence>
<reference evidence="2 3" key="1">
    <citation type="submission" date="2018-11" db="EMBL/GenBank/DDBJ databases">
        <title>Trebonia kvetii gen.nov., sp.nov., a novel acidophilic actinobacterium, and proposal of the new actinobacterial family Treboniaceae fam. nov.</title>
        <authorList>
            <person name="Rapoport D."/>
            <person name="Sagova-Mareckova M."/>
            <person name="Sedlacek I."/>
            <person name="Provaznik J."/>
            <person name="Kralova S."/>
            <person name="Pavlinic D."/>
            <person name="Benes V."/>
            <person name="Kopecky J."/>
        </authorList>
    </citation>
    <scope>NUCLEOTIDE SEQUENCE [LARGE SCALE GENOMIC DNA]</scope>
    <source>
        <strain evidence="2 3">15Tr583</strain>
    </source>
</reference>
<organism evidence="2 3">
    <name type="scientific">Trebonia kvetii</name>
    <dbReference type="NCBI Taxonomy" id="2480626"/>
    <lineage>
        <taxon>Bacteria</taxon>
        <taxon>Bacillati</taxon>
        <taxon>Actinomycetota</taxon>
        <taxon>Actinomycetes</taxon>
        <taxon>Streptosporangiales</taxon>
        <taxon>Treboniaceae</taxon>
        <taxon>Trebonia</taxon>
    </lineage>
</organism>
<gene>
    <name evidence="2" type="ORF">EAS64_35945</name>
</gene>
<dbReference type="PANTHER" id="PTHR37314">
    <property type="entry name" value="SLR0142 PROTEIN"/>
    <property type="match status" value="1"/>
</dbReference>
<dbReference type="PANTHER" id="PTHR37314:SF4">
    <property type="entry name" value="UPF0700 TRANSMEMBRANE PROTEIN YOAK"/>
    <property type="match status" value="1"/>
</dbReference>
<feature type="transmembrane region" description="Helical" evidence="1">
    <location>
        <begin position="12"/>
        <end position="36"/>
    </location>
</feature>
<dbReference type="PROSITE" id="PS51257">
    <property type="entry name" value="PROKAR_LIPOPROTEIN"/>
    <property type="match status" value="1"/>
</dbReference>
<evidence type="ECO:0000313" key="3">
    <source>
        <dbReference type="Proteomes" id="UP000460272"/>
    </source>
</evidence>
<feature type="transmembrane region" description="Helical" evidence="1">
    <location>
        <begin position="220"/>
        <end position="236"/>
    </location>
</feature>
<sequence>MAEQAERHRHSYYIGLLTFASGCVDVVTLMMIGGAFTSVITGNLIFVGRAIGTTSLTPAVHAILAVIGYILGVAAGSRLRLLFGRPSTGQRALGRSAQSRSAQGQPWPRSATLVLAVECALLAALNVAWIGYDAAPPTAATDVLLTAAALALGMQGAAARGIEGNPSTTYMTGALTALIEALVTGRRKSADASAVVGLLALVAGAACGAVLIRYASRTALLPPLAALLLVVAVKLWQHRREARAHAEQPKGNAAG</sequence>
<keyword evidence="1" id="KW-0812">Transmembrane</keyword>
<dbReference type="EMBL" id="RPFW01000008">
    <property type="protein sequence ID" value="TVZ00749.1"/>
    <property type="molecule type" value="Genomic_DNA"/>
</dbReference>
<keyword evidence="3" id="KW-1185">Reference proteome</keyword>
<dbReference type="RefSeq" id="WP_145860459.1">
    <property type="nucleotide sequence ID" value="NZ_RPFW01000008.1"/>
</dbReference>
<name>A0A6P2BNV3_9ACTN</name>
<dbReference type="Pfam" id="PF06912">
    <property type="entry name" value="DUF1275"/>
    <property type="match status" value="1"/>
</dbReference>
<proteinExistence type="predicted"/>
<feature type="transmembrane region" description="Helical" evidence="1">
    <location>
        <begin position="56"/>
        <end position="75"/>
    </location>
</feature>
<evidence type="ECO:0000313" key="2">
    <source>
        <dbReference type="EMBL" id="TVZ00749.1"/>
    </source>
</evidence>
<comment type="caution">
    <text evidence="2">The sequence shown here is derived from an EMBL/GenBank/DDBJ whole genome shotgun (WGS) entry which is preliminary data.</text>
</comment>
<protein>
    <submittedName>
        <fullName evidence="2">DUF1275 domain-containing protein</fullName>
    </submittedName>
</protein>
<dbReference type="InterPro" id="IPR010699">
    <property type="entry name" value="DUF1275"/>
</dbReference>
<dbReference type="Proteomes" id="UP000460272">
    <property type="component" value="Unassembled WGS sequence"/>
</dbReference>
<feature type="transmembrane region" description="Helical" evidence="1">
    <location>
        <begin position="194"/>
        <end position="214"/>
    </location>
</feature>
<dbReference type="OrthoDB" id="3544269at2"/>